<reference evidence="3" key="1">
    <citation type="submission" date="2018-05" db="EMBL/GenBank/DDBJ databases">
        <authorList>
            <person name="Lanie J.A."/>
            <person name="Ng W.-L."/>
            <person name="Kazmierczak K.M."/>
            <person name="Andrzejewski T.M."/>
            <person name="Davidsen T.M."/>
            <person name="Wayne K.J."/>
            <person name="Tettelin H."/>
            <person name="Glass J.I."/>
            <person name="Rusch D."/>
            <person name="Podicherti R."/>
            <person name="Tsui H.-C.T."/>
            <person name="Winkler M.E."/>
        </authorList>
    </citation>
    <scope>NUCLEOTIDE SEQUENCE</scope>
</reference>
<proteinExistence type="predicted"/>
<dbReference type="AlphaFoldDB" id="A0A382SFG6"/>
<dbReference type="GO" id="GO:0003723">
    <property type="term" value="F:RNA binding"/>
    <property type="evidence" value="ECO:0007669"/>
    <property type="project" value="UniProtKB-KW"/>
</dbReference>
<dbReference type="InterPro" id="IPR047048">
    <property type="entry name" value="TlyA"/>
</dbReference>
<evidence type="ECO:0000259" key="2">
    <source>
        <dbReference type="Pfam" id="PF01728"/>
    </source>
</evidence>
<feature type="non-terminal residue" evidence="3">
    <location>
        <position position="73"/>
    </location>
</feature>
<evidence type="ECO:0000256" key="1">
    <source>
        <dbReference type="ARBA" id="ARBA00022884"/>
    </source>
</evidence>
<dbReference type="InterPro" id="IPR002877">
    <property type="entry name" value="RNA_MeTrfase_FtsJ_dom"/>
</dbReference>
<name>A0A382SFG6_9ZZZZ</name>
<feature type="domain" description="Ribosomal RNA methyltransferase FtsJ" evidence="2">
    <location>
        <begin position="29"/>
        <end position="72"/>
    </location>
</feature>
<dbReference type="GO" id="GO:0032259">
    <property type="term" value="P:methylation"/>
    <property type="evidence" value="ECO:0007669"/>
    <property type="project" value="InterPro"/>
</dbReference>
<accession>A0A382SFG6</accession>
<dbReference type="PANTHER" id="PTHR32319">
    <property type="entry name" value="BACTERIAL HEMOLYSIN-LIKE PROTEIN"/>
    <property type="match status" value="1"/>
</dbReference>
<dbReference type="Pfam" id="PF01728">
    <property type="entry name" value="FtsJ"/>
    <property type="match status" value="1"/>
</dbReference>
<dbReference type="Gene3D" id="3.40.50.150">
    <property type="entry name" value="Vaccinia Virus protein VP39"/>
    <property type="match status" value="1"/>
</dbReference>
<dbReference type="PANTHER" id="PTHR32319:SF0">
    <property type="entry name" value="BACTERIAL HEMOLYSIN-LIKE PROTEIN"/>
    <property type="match status" value="1"/>
</dbReference>
<protein>
    <recommendedName>
        <fullName evidence="2">Ribosomal RNA methyltransferase FtsJ domain-containing protein</fullName>
    </recommendedName>
</protein>
<dbReference type="InterPro" id="IPR029063">
    <property type="entry name" value="SAM-dependent_MTases_sf"/>
</dbReference>
<organism evidence="3">
    <name type="scientific">marine metagenome</name>
    <dbReference type="NCBI Taxonomy" id="408172"/>
    <lineage>
        <taxon>unclassified sequences</taxon>
        <taxon>metagenomes</taxon>
        <taxon>ecological metagenomes</taxon>
    </lineage>
</organism>
<dbReference type="GO" id="GO:0008168">
    <property type="term" value="F:methyltransferase activity"/>
    <property type="evidence" value="ECO:0007669"/>
    <property type="project" value="InterPro"/>
</dbReference>
<dbReference type="SUPFAM" id="SSF53335">
    <property type="entry name" value="S-adenosyl-L-methionine-dependent methyltransferases"/>
    <property type="match status" value="1"/>
</dbReference>
<evidence type="ECO:0000313" key="3">
    <source>
        <dbReference type="EMBL" id="SVD08205.1"/>
    </source>
</evidence>
<feature type="non-terminal residue" evidence="3">
    <location>
        <position position="1"/>
    </location>
</feature>
<gene>
    <name evidence="3" type="ORF">METZ01_LOCUS361059</name>
</gene>
<sequence>VSIGGNTDLKPGQLFPLHTEIDIRETPKYVGRGGIKLEKAIRDFELLVDGMVAIDVGASTGGFTDCLLQNGAK</sequence>
<dbReference type="EMBL" id="UINC01128450">
    <property type="protein sequence ID" value="SVD08205.1"/>
    <property type="molecule type" value="Genomic_DNA"/>
</dbReference>
<keyword evidence="1" id="KW-0694">RNA-binding</keyword>